<dbReference type="EMBL" id="JARBDR010000337">
    <property type="protein sequence ID" value="KAJ8315872.1"/>
    <property type="molecule type" value="Genomic_DNA"/>
</dbReference>
<protein>
    <submittedName>
        <fullName evidence="1">Uncharacterized protein</fullName>
    </submittedName>
</protein>
<accession>A0ABQ9FH78</accession>
<organism evidence="1 2">
    <name type="scientific">Tegillarca granosa</name>
    <name type="common">Malaysian cockle</name>
    <name type="synonym">Anadara granosa</name>
    <dbReference type="NCBI Taxonomy" id="220873"/>
    <lineage>
        <taxon>Eukaryota</taxon>
        <taxon>Metazoa</taxon>
        <taxon>Spiralia</taxon>
        <taxon>Lophotrochozoa</taxon>
        <taxon>Mollusca</taxon>
        <taxon>Bivalvia</taxon>
        <taxon>Autobranchia</taxon>
        <taxon>Pteriomorphia</taxon>
        <taxon>Arcoida</taxon>
        <taxon>Arcoidea</taxon>
        <taxon>Arcidae</taxon>
        <taxon>Tegillarca</taxon>
    </lineage>
</organism>
<dbReference type="Proteomes" id="UP001217089">
    <property type="component" value="Unassembled WGS sequence"/>
</dbReference>
<proteinExistence type="predicted"/>
<sequence length="79" mass="9338">MSKIGLDNDTYAVQSDYHQYLINLTIPPSDDETKTYDQCHMYNINISDSSTFQNRDIIQCRSWVYDRSIFLSTFTEKNK</sequence>
<keyword evidence="2" id="KW-1185">Reference proteome</keyword>
<reference evidence="1 2" key="1">
    <citation type="submission" date="2022-12" db="EMBL/GenBank/DDBJ databases">
        <title>Chromosome-level genome of Tegillarca granosa.</title>
        <authorList>
            <person name="Kim J."/>
        </authorList>
    </citation>
    <scope>NUCLEOTIDE SEQUENCE [LARGE SCALE GENOMIC DNA]</scope>
    <source>
        <strain evidence="1">Teg-2019</strain>
        <tissue evidence="1">Adductor muscle</tissue>
    </source>
</reference>
<gene>
    <name evidence="1" type="ORF">KUTeg_008022</name>
</gene>
<comment type="caution">
    <text evidence="1">The sequence shown here is derived from an EMBL/GenBank/DDBJ whole genome shotgun (WGS) entry which is preliminary data.</text>
</comment>
<evidence type="ECO:0000313" key="2">
    <source>
        <dbReference type="Proteomes" id="UP001217089"/>
    </source>
</evidence>
<evidence type="ECO:0000313" key="1">
    <source>
        <dbReference type="EMBL" id="KAJ8315872.1"/>
    </source>
</evidence>
<name>A0ABQ9FH78_TEGGR</name>